<dbReference type="KEGG" id="kse:Ksed_14120"/>
<evidence type="ECO:0000256" key="1">
    <source>
        <dbReference type="ARBA" id="ARBA00004651"/>
    </source>
</evidence>
<dbReference type="GO" id="GO:0005886">
    <property type="term" value="C:plasma membrane"/>
    <property type="evidence" value="ECO:0007669"/>
    <property type="project" value="UniProtKB-SubCell"/>
</dbReference>
<comment type="similarity">
    <text evidence="2">Belongs to the autoinducer-2 exporter (AI-2E) (TC 2.A.86) family.</text>
</comment>
<feature type="transmembrane region" description="Helical" evidence="9">
    <location>
        <begin position="250"/>
        <end position="269"/>
    </location>
</feature>
<dbReference type="PANTHER" id="PTHR21716">
    <property type="entry name" value="TRANSMEMBRANE PROTEIN"/>
    <property type="match status" value="1"/>
</dbReference>
<evidence type="ECO:0000256" key="7">
    <source>
        <dbReference type="ARBA" id="ARBA00023136"/>
    </source>
</evidence>
<evidence type="ECO:0000313" key="11">
    <source>
        <dbReference type="Proteomes" id="UP000006666"/>
    </source>
</evidence>
<comment type="subcellular location">
    <subcellularLocation>
        <location evidence="1">Cell membrane</location>
        <topology evidence="1">Multi-pass membrane protein</topology>
    </subcellularLocation>
</comment>
<dbReference type="InterPro" id="IPR002549">
    <property type="entry name" value="AI-2E-like"/>
</dbReference>
<feature type="compositionally biased region" description="Basic and acidic residues" evidence="8">
    <location>
        <begin position="393"/>
        <end position="402"/>
    </location>
</feature>
<evidence type="ECO:0000313" key="10">
    <source>
        <dbReference type="EMBL" id="ACV06439.1"/>
    </source>
</evidence>
<keyword evidence="7 9" id="KW-0472">Membrane</keyword>
<feature type="transmembrane region" description="Helical" evidence="9">
    <location>
        <begin position="73"/>
        <end position="92"/>
    </location>
</feature>
<proteinExistence type="inferred from homology"/>
<feature type="compositionally biased region" description="Low complexity" evidence="8">
    <location>
        <begin position="464"/>
        <end position="476"/>
    </location>
</feature>
<dbReference type="eggNOG" id="COG0628">
    <property type="taxonomic scope" value="Bacteria"/>
</dbReference>
<evidence type="ECO:0000256" key="3">
    <source>
        <dbReference type="ARBA" id="ARBA00022448"/>
    </source>
</evidence>
<dbReference type="Pfam" id="PF01594">
    <property type="entry name" value="AI-2E_transport"/>
    <property type="match status" value="1"/>
</dbReference>
<feature type="transmembrane region" description="Helical" evidence="9">
    <location>
        <begin position="344"/>
        <end position="374"/>
    </location>
</feature>
<dbReference type="HOGENOM" id="CLU_031275_3_0_11"/>
<keyword evidence="11" id="KW-1185">Reference proteome</keyword>
<evidence type="ECO:0000256" key="9">
    <source>
        <dbReference type="SAM" id="Phobius"/>
    </source>
</evidence>
<keyword evidence="4" id="KW-1003">Cell membrane</keyword>
<dbReference type="PANTHER" id="PTHR21716:SF53">
    <property type="entry name" value="PERMEASE PERM-RELATED"/>
    <property type="match status" value="1"/>
</dbReference>
<feature type="transmembrane region" description="Helical" evidence="9">
    <location>
        <begin position="47"/>
        <end position="67"/>
    </location>
</feature>
<evidence type="ECO:0000256" key="6">
    <source>
        <dbReference type="ARBA" id="ARBA00022989"/>
    </source>
</evidence>
<feature type="transmembrane region" description="Helical" evidence="9">
    <location>
        <begin position="184"/>
        <end position="209"/>
    </location>
</feature>
<reference evidence="10 11" key="1">
    <citation type="journal article" date="2009" name="Stand. Genomic Sci.">
        <title>Complete genome sequence of Kytococcus sedentarius type strain (541).</title>
        <authorList>
            <person name="Sims D."/>
            <person name="Brettin T."/>
            <person name="Detter J.C."/>
            <person name="Han C."/>
            <person name="Lapidus A."/>
            <person name="Copeland A."/>
            <person name="Glavina Del Rio T."/>
            <person name="Nolan M."/>
            <person name="Chen F."/>
            <person name="Lucas S."/>
            <person name="Tice H."/>
            <person name="Cheng J.F."/>
            <person name="Bruce D."/>
            <person name="Goodwin L."/>
            <person name="Pitluck S."/>
            <person name="Ovchinnikova G."/>
            <person name="Pati A."/>
            <person name="Ivanova N."/>
            <person name="Mavrommatis K."/>
            <person name="Chen A."/>
            <person name="Palaniappan K."/>
            <person name="D'haeseleer P."/>
            <person name="Chain P."/>
            <person name="Bristow J."/>
            <person name="Eisen J.A."/>
            <person name="Markowitz V."/>
            <person name="Hugenholtz P."/>
            <person name="Schneider S."/>
            <person name="Goker M."/>
            <person name="Pukall R."/>
            <person name="Kyrpides N.C."/>
            <person name="Klenk H.P."/>
        </authorList>
    </citation>
    <scope>NUCLEOTIDE SEQUENCE [LARGE SCALE GENOMIC DNA]</scope>
    <source>
        <strain evidence="11">ATCC 14392 / DSM 20547 / JCM 11482 / CCUG 33030 / NBRC 15357 / NCTC 11040 / CCM 314 / 541</strain>
    </source>
</reference>
<evidence type="ECO:0000256" key="4">
    <source>
        <dbReference type="ARBA" id="ARBA00022475"/>
    </source>
</evidence>
<dbReference type="AlphaFoldDB" id="C7NHT2"/>
<dbReference type="Proteomes" id="UP000006666">
    <property type="component" value="Chromosome"/>
</dbReference>
<gene>
    <name evidence="10" type="ordered locus">Ksed_14120</name>
</gene>
<feature type="region of interest" description="Disordered" evidence="8">
    <location>
        <begin position="383"/>
        <end position="476"/>
    </location>
</feature>
<evidence type="ECO:0000256" key="2">
    <source>
        <dbReference type="ARBA" id="ARBA00009773"/>
    </source>
</evidence>
<keyword evidence="6 9" id="KW-1133">Transmembrane helix</keyword>
<feature type="compositionally biased region" description="Basic and acidic residues" evidence="8">
    <location>
        <begin position="422"/>
        <end position="444"/>
    </location>
</feature>
<dbReference type="RefSeq" id="WP_015779384.1">
    <property type="nucleotide sequence ID" value="NC_013169.1"/>
</dbReference>
<dbReference type="GO" id="GO:0055085">
    <property type="term" value="P:transmembrane transport"/>
    <property type="evidence" value="ECO:0007669"/>
    <property type="project" value="TreeGrafter"/>
</dbReference>
<protein>
    <submittedName>
        <fullName evidence="10">Predicted permease</fullName>
    </submittedName>
</protein>
<keyword evidence="3" id="KW-0813">Transport</keyword>
<feature type="compositionally biased region" description="Acidic residues" evidence="8">
    <location>
        <begin position="412"/>
        <end position="421"/>
    </location>
</feature>
<feature type="transmembrane region" description="Helical" evidence="9">
    <location>
        <begin position="310"/>
        <end position="332"/>
    </location>
</feature>
<feature type="compositionally biased region" description="Polar residues" evidence="8">
    <location>
        <begin position="450"/>
        <end position="462"/>
    </location>
</feature>
<feature type="transmembrane region" description="Helical" evidence="9">
    <location>
        <begin position="275"/>
        <end position="303"/>
    </location>
</feature>
<keyword evidence="5 9" id="KW-0812">Transmembrane</keyword>
<evidence type="ECO:0000256" key="8">
    <source>
        <dbReference type="SAM" id="MobiDB-lite"/>
    </source>
</evidence>
<accession>C7NHT2</accession>
<feature type="transmembrane region" description="Helical" evidence="9">
    <location>
        <begin position="104"/>
        <end position="125"/>
    </location>
</feature>
<sequence length="476" mass="49767">MKPLTALRNAFGSTGPSRTADDVAAPLPEDPEVHDDRSAVIASGFRIVAAFALRLLLILAALAAVLWLVGKLWVGVLPLLLALILTTVLQPVARFLRRFMTDGLAAMTTVIGALLVLLGVLTAIAPSLVDQSTQMADRAVTGIEEVQTWASGPPLNIQDSQIDKAITQLTQRIQEASGDIAGGVFTGVSAVASAFVTVLMTLVLTFFFVRDGEKFLPWISRLSGRTAAPHFLALGTRLWRTLGGYVRGQAIISAVDAVLIGIALVLLGVPMAGALIILTFLGGFVPIVGAVAVGILSILVALVSVGFTKALILLAVVLFVQNVEGNILQPIVQGKAMQMHEGLVLLSVTVGGSLFGIPGAFLAVPVAASVVVIMRYLNEQVDARSGADPQTQARERELEKQGKPHGHHQPEPDDTEADDPDGPDRPEGDGDRSDHPGDDTERSGRPTIEGTRTGTTGPQQSGRPGPATGGAHPAGA</sequence>
<feature type="region of interest" description="Disordered" evidence="8">
    <location>
        <begin position="11"/>
        <end position="30"/>
    </location>
</feature>
<name>C7NHT2_KYTSD</name>
<evidence type="ECO:0000256" key="5">
    <source>
        <dbReference type="ARBA" id="ARBA00022692"/>
    </source>
</evidence>
<organism evidence="10 11">
    <name type="scientific">Kytococcus sedentarius (strain ATCC 14392 / DSM 20547 / JCM 11482 / CCUG 33030 / NBRC 15357 / NCTC 11040 / CCM 314 / 541)</name>
    <name type="common">Micrococcus sedentarius</name>
    <dbReference type="NCBI Taxonomy" id="478801"/>
    <lineage>
        <taxon>Bacteria</taxon>
        <taxon>Bacillati</taxon>
        <taxon>Actinomycetota</taxon>
        <taxon>Actinomycetes</taxon>
        <taxon>Micrococcales</taxon>
        <taxon>Kytococcaceae</taxon>
        <taxon>Kytococcus</taxon>
    </lineage>
</organism>
<dbReference type="EMBL" id="CP001686">
    <property type="protein sequence ID" value="ACV06439.1"/>
    <property type="molecule type" value="Genomic_DNA"/>
</dbReference>